<evidence type="ECO:0000313" key="2">
    <source>
        <dbReference type="EMBL" id="WIX83338.1"/>
    </source>
</evidence>
<proteinExistence type="predicted"/>
<organism evidence="2 3">
    <name type="scientific">Amycolatopsis carbonis</name>
    <dbReference type="NCBI Taxonomy" id="715471"/>
    <lineage>
        <taxon>Bacteria</taxon>
        <taxon>Bacillati</taxon>
        <taxon>Actinomycetota</taxon>
        <taxon>Actinomycetes</taxon>
        <taxon>Pseudonocardiales</taxon>
        <taxon>Pseudonocardiaceae</taxon>
        <taxon>Amycolatopsis</taxon>
    </lineage>
</organism>
<dbReference type="EMBL" id="CP127294">
    <property type="protein sequence ID" value="WIX83338.1"/>
    <property type="molecule type" value="Genomic_DNA"/>
</dbReference>
<dbReference type="SUPFAM" id="SSF46689">
    <property type="entry name" value="Homeodomain-like"/>
    <property type="match status" value="1"/>
</dbReference>
<keyword evidence="3" id="KW-1185">Reference proteome</keyword>
<dbReference type="AlphaFoldDB" id="A0A9Y2IRR9"/>
<dbReference type="InterPro" id="IPR045745">
    <property type="entry name" value="HTH_58_Actinobacteria-type"/>
</dbReference>
<dbReference type="KEGG" id="acab:QRX50_22550"/>
<dbReference type="Proteomes" id="UP001236014">
    <property type="component" value="Chromosome"/>
</dbReference>
<reference evidence="2 3" key="1">
    <citation type="submission" date="2023-06" db="EMBL/GenBank/DDBJ databases">
        <authorList>
            <person name="Oyuntsetseg B."/>
            <person name="Kim S.B."/>
        </authorList>
    </citation>
    <scope>NUCLEOTIDE SEQUENCE [LARGE SCALE GENOMIC DNA]</scope>
    <source>
        <strain evidence="2 3">2-15</strain>
    </source>
</reference>
<name>A0A9Y2IRR9_9PSEU</name>
<feature type="domain" description="Helix-turn-helix" evidence="1">
    <location>
        <begin position="29"/>
        <end position="58"/>
    </location>
</feature>
<gene>
    <name evidence="2" type="ORF">QRX50_22550</name>
</gene>
<evidence type="ECO:0000259" key="1">
    <source>
        <dbReference type="Pfam" id="PF19575"/>
    </source>
</evidence>
<dbReference type="InterPro" id="IPR036388">
    <property type="entry name" value="WH-like_DNA-bd_sf"/>
</dbReference>
<dbReference type="InterPro" id="IPR009057">
    <property type="entry name" value="Homeodomain-like_sf"/>
</dbReference>
<dbReference type="Pfam" id="PF19575">
    <property type="entry name" value="HTH_58"/>
    <property type="match status" value="1"/>
</dbReference>
<dbReference type="RefSeq" id="WP_285973890.1">
    <property type="nucleotide sequence ID" value="NZ_CP127294.1"/>
</dbReference>
<accession>A0A9Y2IRR9</accession>
<dbReference type="Gene3D" id="1.10.10.10">
    <property type="entry name" value="Winged helix-like DNA-binding domain superfamily/Winged helix DNA-binding domain"/>
    <property type="match status" value="1"/>
</dbReference>
<evidence type="ECO:0000313" key="3">
    <source>
        <dbReference type="Proteomes" id="UP001236014"/>
    </source>
</evidence>
<protein>
    <recommendedName>
        <fullName evidence="1">Helix-turn-helix domain-containing protein</fullName>
    </recommendedName>
</protein>
<sequence length="63" mass="6966">MVAGRRAGTRPDRRRPRVVDADKRRIILARHADGESIRTIARATKLSVGTVHNVLADHRAASN</sequence>